<evidence type="ECO:0000256" key="1">
    <source>
        <dbReference type="SAM" id="Phobius"/>
    </source>
</evidence>
<feature type="transmembrane region" description="Helical" evidence="1">
    <location>
        <begin position="46"/>
        <end position="65"/>
    </location>
</feature>
<name>A0A6C0LUX4_9ZZZZ</name>
<proteinExistence type="predicted"/>
<feature type="transmembrane region" description="Helical" evidence="1">
    <location>
        <begin position="205"/>
        <end position="224"/>
    </location>
</feature>
<protein>
    <recommendedName>
        <fullName evidence="3">TLC domain-containing protein</fullName>
    </recommendedName>
</protein>
<evidence type="ECO:0008006" key="3">
    <source>
        <dbReference type="Google" id="ProtNLM"/>
    </source>
</evidence>
<feature type="transmembrane region" description="Helical" evidence="1">
    <location>
        <begin position="15"/>
        <end position="34"/>
    </location>
</feature>
<sequence length="237" mass="26629">MFISWYEHLYNVSSVIGYLTVADSAIEFVLLSFCTKVINLRQTTWFFLHALANACICVCSVNSFVNTLFFPDVCANGDVFTDRSMFGVSSVWPLTISNGIHLYHMYGGFSLSSSDYFHHLVFIPTLSFPGQYYKWGSLSNSQALFVTGLPGGIDYFLLGLVKTGVIAKNTEKRINVRLNTWLRVPGMLFTSTLLYQAYMTGNVKAPVWSVLIQLALAPFNALYFNKQAIENYAKHAN</sequence>
<evidence type="ECO:0000313" key="2">
    <source>
        <dbReference type="EMBL" id="QHU33798.1"/>
    </source>
</evidence>
<keyword evidence="1" id="KW-1133">Transmembrane helix</keyword>
<dbReference type="AlphaFoldDB" id="A0A6C0LUX4"/>
<reference evidence="2" key="1">
    <citation type="journal article" date="2020" name="Nature">
        <title>Giant virus diversity and host interactions through global metagenomics.</title>
        <authorList>
            <person name="Schulz F."/>
            <person name="Roux S."/>
            <person name="Paez-Espino D."/>
            <person name="Jungbluth S."/>
            <person name="Walsh D.A."/>
            <person name="Denef V.J."/>
            <person name="McMahon K.D."/>
            <person name="Konstantinidis K.T."/>
            <person name="Eloe-Fadrosh E.A."/>
            <person name="Kyrpides N.C."/>
            <person name="Woyke T."/>
        </authorList>
    </citation>
    <scope>NUCLEOTIDE SEQUENCE</scope>
    <source>
        <strain evidence="2">GVMAG-S-1016704-121</strain>
    </source>
</reference>
<feature type="transmembrane region" description="Helical" evidence="1">
    <location>
        <begin position="85"/>
        <end position="104"/>
    </location>
</feature>
<feature type="transmembrane region" description="Helical" evidence="1">
    <location>
        <begin position="181"/>
        <end position="199"/>
    </location>
</feature>
<accession>A0A6C0LUX4</accession>
<keyword evidence="1" id="KW-0472">Membrane</keyword>
<organism evidence="2">
    <name type="scientific">viral metagenome</name>
    <dbReference type="NCBI Taxonomy" id="1070528"/>
    <lineage>
        <taxon>unclassified sequences</taxon>
        <taxon>metagenomes</taxon>
        <taxon>organismal metagenomes</taxon>
    </lineage>
</organism>
<feature type="transmembrane region" description="Helical" evidence="1">
    <location>
        <begin position="116"/>
        <end position="135"/>
    </location>
</feature>
<keyword evidence="1" id="KW-0812">Transmembrane</keyword>
<feature type="transmembrane region" description="Helical" evidence="1">
    <location>
        <begin position="141"/>
        <end position="161"/>
    </location>
</feature>
<dbReference type="EMBL" id="MN740563">
    <property type="protein sequence ID" value="QHU33798.1"/>
    <property type="molecule type" value="Genomic_DNA"/>
</dbReference>